<dbReference type="Proteomes" id="UP001141552">
    <property type="component" value="Unassembled WGS sequence"/>
</dbReference>
<feature type="compositionally biased region" description="Basic and acidic residues" evidence="1">
    <location>
        <begin position="673"/>
        <end position="682"/>
    </location>
</feature>
<feature type="compositionally biased region" description="Acidic residues" evidence="1">
    <location>
        <begin position="520"/>
        <end position="529"/>
    </location>
</feature>
<feature type="region of interest" description="Disordered" evidence="1">
    <location>
        <begin position="571"/>
        <end position="976"/>
    </location>
</feature>
<dbReference type="PANTHER" id="PTHR47483">
    <property type="entry name" value="BETA-ARABINOFURANOSYLTRANSFERASE RAY1"/>
    <property type="match status" value="1"/>
</dbReference>
<feature type="region of interest" description="Disordered" evidence="1">
    <location>
        <begin position="477"/>
        <end position="533"/>
    </location>
</feature>
<feature type="compositionally biased region" description="Polar residues" evidence="1">
    <location>
        <begin position="224"/>
        <end position="267"/>
    </location>
</feature>
<dbReference type="EMBL" id="JAKUCV010007486">
    <property type="protein sequence ID" value="KAJ4823298.1"/>
    <property type="molecule type" value="Genomic_DNA"/>
</dbReference>
<organism evidence="3 4">
    <name type="scientific">Turnera subulata</name>
    <dbReference type="NCBI Taxonomy" id="218843"/>
    <lineage>
        <taxon>Eukaryota</taxon>
        <taxon>Viridiplantae</taxon>
        <taxon>Streptophyta</taxon>
        <taxon>Embryophyta</taxon>
        <taxon>Tracheophyta</taxon>
        <taxon>Spermatophyta</taxon>
        <taxon>Magnoliopsida</taxon>
        <taxon>eudicotyledons</taxon>
        <taxon>Gunneridae</taxon>
        <taxon>Pentapetalae</taxon>
        <taxon>rosids</taxon>
        <taxon>fabids</taxon>
        <taxon>Malpighiales</taxon>
        <taxon>Passifloraceae</taxon>
        <taxon>Turnera</taxon>
    </lineage>
</organism>
<feature type="compositionally biased region" description="Low complexity" evidence="1">
    <location>
        <begin position="147"/>
        <end position="157"/>
    </location>
</feature>
<feature type="compositionally biased region" description="Polar residues" evidence="1">
    <location>
        <begin position="689"/>
        <end position="703"/>
    </location>
</feature>
<name>A0A9Q0F1T4_9ROSI</name>
<gene>
    <name evidence="3" type="ORF">Tsubulata_028573</name>
</gene>
<dbReference type="Pfam" id="PF03407">
    <property type="entry name" value="Nucleotid_trans"/>
    <property type="match status" value="1"/>
</dbReference>
<sequence length="1674" mass="186510">MDAYQQQQRYMRPPQPPPSASDPYQHYQQHQQRPPVPQQGTWYSNQFQYQPPPPSHSPSPPPPPHHWAPPPPASAYPPPPPPSHPYPPHLPPQNHHFPPRPHAPPPPPPQQQSYAQDWGNTNWGQQQQHQAWDYSAAHNNAEDWAAKARAWAAAKQVAAEEQHPPPQFSRPEEQQTHYYNQYHPQTVDHYQDVQQQQAFPAPGYQQFPTAASAPPPPPPHQASMAYTQETAQSSYTPEGQASTAGSFVHQQEVPSSYSSVTGKAETANQHEQLNKPLPLPIPQAQEMQLHLQPPLPTTAKPVLAEEPFAYGNHAADPTPDLSDQPLQFATGFSHNHDPHMQSSFTGHHDSTGSVRGIGPSTSVPSVNSWTPAVTSGAVYPQMSSVLSTGPQHDPSVAVPSPASAHASLAFGSFPGSNFQPAIPPTGMPYGLGAGPALPSAAGFPGDTYGVSNVSERPKKASVPNWLKEEIIKKASVMTRPALEHSPKETQSFEDEGVVDKSFGKSDLTDGKSIDSSRSTEEDEDDEDSAEAARSAAINQEIKRILTEVLLKVTDELFDEIATKVLDEDNLTVEGEHSTMPSSHEVSPSAPAVSAPKASAKVLIPVKANESETEESSSGSAGNVLGLVNYASDEDDEIQSNNMSNSRKSSELQQPMKVSEGMHGALENGISQLEHGERSKEANLEFGVRKTSSVGSNNNLNASMSELGDRENSSKLVPESKDVNSSVDGSKRLGGKNGSQLKATPEDAMMESEPLSENSSRKKLVADDSEAREMRTKSSQDSRHESRSHSAKDFVEAESRTGADEKADHHHHRHDERHQRKEKKDDRNGSKDKKNERPGGAGEKGRESESQKRTSRLDSKKDRKEAEDSHRRNAKEDTGRKRERAKDKDEDRARHKLSSDSSKHKRRRSSSISSDETSHDSKRKQHSRKRHSSPSPVRQVSRSPHSKHSERRHSPYSSLESNRGRRSRSKSPRTDLGGEKGKKVILFAKHVVPLSAAAMRAGLWWVWLYGLILILFSLYATQRLPWVEIKKTNFNYHKTFIPSSNPDITIFSAPASFSGSVGASQILAIRSWLALSPQITVVLFSQDPSVVSFAAPFGSQLVVDSGVDFTFLGTPFFHSMVERSREYATDVSVFVSAQTVLLPNLVSAINYAYKLDRDWLLVASVRNISHFPFQLDGTGKRWINKDGKRMRIQQMQEILGRYWQWNRCQDKVLMAWNSRDQPLHNGVFPPFLYGKGVHNQWLISEAASSGLRFVFDASWTISGFSLNDDEPCFHQSISDSIVSDIEDRSWECAGNSHLGAVYGSFLFHTLNHSNLAKLLKCGGRYIFHGIPENIVYPLGYGSPWNSRALRFWTNKKTAACVDSIRSQKGISNCAPRYQLNSSRPLGLPFSMESLLSMAADKNRTVILAIAGYSYKDMLMSWVCRLRQLKVRNFVVCALDHETYQFSILQGLPVFYDPSAPRNISFDDCHFGTKCFQRVTKVKSRMVLNILKLGYNVLLSDVDVYWFHNPLPMLYSFGHAVLVAQSDEYNITGPINLPRRLNSGFYFAHSDSSTIAAMEKVVKHAATSGLSEQPSFYDTLCGEGGSYRISNNRCLERETNLTIHFLDRNLFPNGAYLDLWQKKDVRTACIKKGCLILHNNWISGRLKKLERQVLSGLWEYDNSRRMCLQRQEKDDT</sequence>
<feature type="compositionally biased region" description="Basic and acidic residues" evidence="1">
    <location>
        <begin position="815"/>
        <end position="901"/>
    </location>
</feature>
<feature type="compositionally biased region" description="Basic and acidic residues" evidence="1">
    <location>
        <begin position="497"/>
        <end position="519"/>
    </location>
</feature>
<feature type="compositionally biased region" description="Low complexity" evidence="1">
    <location>
        <begin position="585"/>
        <end position="601"/>
    </location>
</feature>
<protein>
    <recommendedName>
        <fullName evidence="2">Nucleotide-diphospho-sugar transferase domain-containing protein</fullName>
    </recommendedName>
</protein>
<feature type="compositionally biased region" description="Basic and acidic residues" evidence="1">
    <location>
        <begin position="763"/>
        <end position="807"/>
    </location>
</feature>
<feature type="compositionally biased region" description="Basic residues" evidence="1">
    <location>
        <begin position="920"/>
        <end position="931"/>
    </location>
</feature>
<feature type="compositionally biased region" description="Polar residues" evidence="1">
    <location>
        <begin position="40"/>
        <end position="49"/>
    </location>
</feature>
<dbReference type="PANTHER" id="PTHR47483:SF1">
    <property type="entry name" value="BETA-ARABINOFURANOSYLTRANSFERASE RAY1"/>
    <property type="match status" value="1"/>
</dbReference>
<feature type="compositionally biased region" description="Pro residues" evidence="1">
    <location>
        <begin position="100"/>
        <end position="110"/>
    </location>
</feature>
<feature type="compositionally biased region" description="Low complexity" evidence="1">
    <location>
        <begin position="1"/>
        <end position="12"/>
    </location>
</feature>
<evidence type="ECO:0000256" key="1">
    <source>
        <dbReference type="SAM" id="MobiDB-lite"/>
    </source>
</evidence>
<feature type="region of interest" description="Disordered" evidence="1">
    <location>
        <begin position="1"/>
        <end position="267"/>
    </location>
</feature>
<evidence type="ECO:0000313" key="3">
    <source>
        <dbReference type="EMBL" id="KAJ4823298.1"/>
    </source>
</evidence>
<comment type="caution">
    <text evidence="3">The sequence shown here is derived from an EMBL/GenBank/DDBJ whole genome shotgun (WGS) entry which is preliminary data.</text>
</comment>
<proteinExistence type="predicted"/>
<feature type="compositionally biased region" description="Basic and acidic residues" evidence="1">
    <location>
        <begin position="706"/>
        <end position="721"/>
    </location>
</feature>
<feature type="compositionally biased region" description="Polar residues" evidence="1">
    <location>
        <begin position="113"/>
        <end position="130"/>
    </location>
</feature>
<dbReference type="OrthoDB" id="540503at2759"/>
<feature type="compositionally biased region" description="Low complexity" evidence="1">
    <location>
        <begin position="21"/>
        <end position="33"/>
    </location>
</feature>
<dbReference type="InterPro" id="IPR005069">
    <property type="entry name" value="Nucl-diP-sugar_transferase"/>
</dbReference>
<reference evidence="3" key="1">
    <citation type="submission" date="2022-02" db="EMBL/GenBank/DDBJ databases">
        <authorList>
            <person name="Henning P.M."/>
            <person name="McCubbin A.G."/>
            <person name="Shore J.S."/>
        </authorList>
    </citation>
    <scope>NUCLEOTIDE SEQUENCE</scope>
    <source>
        <strain evidence="3">F60SS</strain>
        <tissue evidence="3">Leaves</tissue>
    </source>
</reference>
<dbReference type="GO" id="GO:0016757">
    <property type="term" value="F:glycosyltransferase activity"/>
    <property type="evidence" value="ECO:0007669"/>
    <property type="project" value="InterPro"/>
</dbReference>
<evidence type="ECO:0000259" key="2">
    <source>
        <dbReference type="Pfam" id="PF03407"/>
    </source>
</evidence>
<accession>A0A9Q0F1T4</accession>
<dbReference type="InterPro" id="IPR044575">
    <property type="entry name" value="RAY1-like"/>
</dbReference>
<reference evidence="3" key="2">
    <citation type="journal article" date="2023" name="Plants (Basel)">
        <title>Annotation of the Turnera subulata (Passifloraceae) Draft Genome Reveals the S-Locus Evolved after the Divergence of Turneroideae from Passifloroideae in a Stepwise Manner.</title>
        <authorList>
            <person name="Henning P.M."/>
            <person name="Roalson E.H."/>
            <person name="Mir W."/>
            <person name="McCubbin A.G."/>
            <person name="Shore J.S."/>
        </authorList>
    </citation>
    <scope>NUCLEOTIDE SEQUENCE</scope>
    <source>
        <strain evidence="3">F60SS</strain>
    </source>
</reference>
<feature type="compositionally biased region" description="Polar residues" evidence="1">
    <location>
        <begin position="638"/>
        <end position="652"/>
    </location>
</feature>
<feature type="domain" description="Nucleotide-diphospho-sugar transferase" evidence="2">
    <location>
        <begin position="1428"/>
        <end position="1649"/>
    </location>
</feature>
<feature type="compositionally biased region" description="Low complexity" evidence="1">
    <location>
        <begin position="932"/>
        <end position="942"/>
    </location>
</feature>
<keyword evidence="4" id="KW-1185">Reference proteome</keyword>
<evidence type="ECO:0000313" key="4">
    <source>
        <dbReference type="Proteomes" id="UP001141552"/>
    </source>
</evidence>
<feature type="compositionally biased region" description="Pro residues" evidence="1">
    <location>
        <begin position="50"/>
        <end position="91"/>
    </location>
</feature>